<sequence>MFAKQYSHRLPANYDMELIRRRARELGPRWDGTPGMLFKAFIARERGVFAATDNLYASVYLWADPQGAAHFLMDERFQVVIDSFGRPQVEAWLPLEFSFGPAREAKALYREEWAIEPQTDRIGLLAAERERSQAILSREDTLASFLALDAANWRLLRITLSSAAPDRSRGGQVYEVLYLAQSDLESLRHGRS</sequence>
<evidence type="ECO:0008006" key="3">
    <source>
        <dbReference type="Google" id="ProtNLM"/>
    </source>
</evidence>
<protein>
    <recommendedName>
        <fullName evidence="3">DUF4865 domain-containing protein</fullName>
    </recommendedName>
</protein>
<dbReference type="OrthoDB" id="2065010at2"/>
<dbReference type="STRING" id="50340.PF66_02785"/>
<accession>A0A0N0E406</accession>
<organism evidence="1 2">
    <name type="scientific">Pseudomonas asplenii</name>
    <dbReference type="NCBI Taxonomy" id="53407"/>
    <lineage>
        <taxon>Bacteria</taxon>
        <taxon>Pseudomonadati</taxon>
        <taxon>Pseudomonadota</taxon>
        <taxon>Gammaproteobacteria</taxon>
        <taxon>Pseudomonadales</taxon>
        <taxon>Pseudomonadaceae</taxon>
        <taxon>Pseudomonas</taxon>
    </lineage>
</organism>
<evidence type="ECO:0000313" key="2">
    <source>
        <dbReference type="Proteomes" id="UP000037931"/>
    </source>
</evidence>
<gene>
    <name evidence="1" type="ORF">PF66_02785</name>
</gene>
<dbReference type="AlphaFoldDB" id="A0A0N0E406"/>
<dbReference type="Proteomes" id="UP000037931">
    <property type="component" value="Unassembled WGS sequence"/>
</dbReference>
<dbReference type="Pfam" id="PF16157">
    <property type="entry name" value="DUF4865"/>
    <property type="match status" value="1"/>
</dbReference>
<dbReference type="EMBL" id="JSYZ01000009">
    <property type="protein sequence ID" value="KPA90723.1"/>
    <property type="molecule type" value="Genomic_DNA"/>
</dbReference>
<proteinExistence type="predicted"/>
<evidence type="ECO:0000313" key="1">
    <source>
        <dbReference type="EMBL" id="KPA90723.1"/>
    </source>
</evidence>
<keyword evidence="2" id="KW-1185">Reference proteome</keyword>
<comment type="caution">
    <text evidence="1">The sequence shown here is derived from an EMBL/GenBank/DDBJ whole genome shotgun (WGS) entry which is preliminary data.</text>
</comment>
<dbReference type="InterPro" id="IPR032349">
    <property type="entry name" value="DUF4865"/>
</dbReference>
<dbReference type="PATRIC" id="fig|50340.43.peg.6177"/>
<name>A0A0N0E406_9PSED</name>
<dbReference type="RefSeq" id="WP_054062986.1">
    <property type="nucleotide sequence ID" value="NZ_JSYZ01000009.1"/>
</dbReference>
<reference evidence="1 2" key="1">
    <citation type="journal article" date="2015" name="PLoS ONE">
        <title>Rice-Infecting Pseudomonas Genomes Are Highly Accessorized and Harbor Multiple Putative Virulence Mechanisms to Cause Sheath Brown Rot.</title>
        <authorList>
            <person name="Quibod I.L."/>
            <person name="Grande G."/>
            <person name="Oreiro E.G."/>
            <person name="Borja F.N."/>
            <person name="Dossa G.S."/>
            <person name="Mauleon R."/>
            <person name="Cruz C.V."/>
            <person name="Oliva R."/>
        </authorList>
    </citation>
    <scope>NUCLEOTIDE SEQUENCE [LARGE SCALE GENOMIC DNA]</scope>
    <source>
        <strain evidence="1 2">IRRI 6609</strain>
    </source>
</reference>